<evidence type="ECO:0000256" key="7">
    <source>
        <dbReference type="ARBA" id="ARBA00023014"/>
    </source>
</evidence>
<dbReference type="PANTHER" id="PTHR10537">
    <property type="entry name" value="DNA PRIMASE LARGE SUBUNIT"/>
    <property type="match status" value="1"/>
</dbReference>
<dbReference type="InterPro" id="IPR007238">
    <property type="entry name" value="DNA_primase_lsu_euk/arc"/>
</dbReference>
<reference evidence="9" key="1">
    <citation type="journal article" date="2020" name="mSystems">
        <title>Genome- and Community-Level Interaction Insights into Carbon Utilization and Element Cycling Functions of Hydrothermarchaeota in Hydrothermal Sediment.</title>
        <authorList>
            <person name="Zhou Z."/>
            <person name="Liu Y."/>
            <person name="Xu W."/>
            <person name="Pan J."/>
            <person name="Luo Z.H."/>
            <person name="Li M."/>
        </authorList>
    </citation>
    <scope>NUCLEOTIDE SEQUENCE [LARGE SCALE GENOMIC DNA]</scope>
    <source>
        <strain evidence="9">SpSt-61</strain>
    </source>
</reference>
<proteinExistence type="inferred from homology"/>
<dbReference type="InterPro" id="IPR058560">
    <property type="entry name" value="DNA_primase_C"/>
</dbReference>
<dbReference type="PANTHER" id="PTHR10537:SF3">
    <property type="entry name" value="DNA PRIMASE LARGE SUBUNIT"/>
    <property type="match status" value="1"/>
</dbReference>
<evidence type="ECO:0000256" key="1">
    <source>
        <dbReference type="ARBA" id="ARBA00001966"/>
    </source>
</evidence>
<gene>
    <name evidence="9" type="ORF">ENT78_00860</name>
</gene>
<dbReference type="SUPFAM" id="SSF140914">
    <property type="entry name" value="PriB N-terminal domain-like"/>
    <property type="match status" value="1"/>
</dbReference>
<dbReference type="GO" id="GO:0046872">
    <property type="term" value="F:metal ion binding"/>
    <property type="evidence" value="ECO:0007669"/>
    <property type="project" value="UniProtKB-KW"/>
</dbReference>
<keyword evidence="3" id="KW-0639">Primosome</keyword>
<dbReference type="GO" id="GO:0003899">
    <property type="term" value="F:DNA-directed RNA polymerase activity"/>
    <property type="evidence" value="ECO:0007669"/>
    <property type="project" value="InterPro"/>
</dbReference>
<comment type="caution">
    <text evidence="9">The sequence shown here is derived from an EMBL/GenBank/DDBJ whole genome shotgun (WGS) entry which is preliminary data.</text>
</comment>
<evidence type="ECO:0000256" key="6">
    <source>
        <dbReference type="ARBA" id="ARBA00023004"/>
    </source>
</evidence>
<dbReference type="HAMAP" id="MF_00701">
    <property type="entry name" value="DNA_primase_lrg_arc"/>
    <property type="match status" value="1"/>
</dbReference>
<evidence type="ECO:0000313" key="9">
    <source>
        <dbReference type="EMBL" id="HGU52076.1"/>
    </source>
</evidence>
<comment type="cofactor">
    <cofactor evidence="1">
        <name>[4Fe-4S] cluster</name>
        <dbReference type="ChEBI" id="CHEBI:49883"/>
    </cofactor>
</comment>
<dbReference type="InterPro" id="IPR023642">
    <property type="entry name" value="DNA_primase_lsu_PriL"/>
</dbReference>
<dbReference type="GO" id="GO:0006270">
    <property type="term" value="P:DNA replication initiation"/>
    <property type="evidence" value="ECO:0007669"/>
    <property type="project" value="TreeGrafter"/>
</dbReference>
<evidence type="ECO:0000256" key="5">
    <source>
        <dbReference type="ARBA" id="ARBA00022723"/>
    </source>
</evidence>
<keyword evidence="6" id="KW-0408">Iron</keyword>
<keyword evidence="2" id="KW-0004">4Fe-4S</keyword>
<dbReference type="EMBL" id="DSZZ01000040">
    <property type="protein sequence ID" value="HGU52076.1"/>
    <property type="molecule type" value="Genomic_DNA"/>
</dbReference>
<name>A0A7V4KBE8_FERPE</name>
<dbReference type="Pfam" id="PF26466">
    <property type="entry name" value="DNA_primase_lrg_N"/>
    <property type="match status" value="1"/>
</dbReference>
<evidence type="ECO:0000256" key="4">
    <source>
        <dbReference type="ARBA" id="ARBA00022705"/>
    </source>
</evidence>
<keyword evidence="7" id="KW-0411">Iron-sulfur</keyword>
<sequence length="361" mass="41439">MQTATLKFTKNDLAKYPFLKEAAEYVKTLDLKIEDLASPEFSQILERAKERVEEAILYAIVSRKLQNEEVEILSFPAAIMLAAATENPFIKRRYALAEAKQAYNDLKFEPKEKILAIAKNFQWKVEPVLSEEAAEPYQFKLYFTDYLRNTTSLRDKKWKLVNRLLANGNVYLTKTETARLLSEEVRRHIEKRLEIGELPKLPPKIVDTAEKLKTLTLEKVSKTEIEGIPKTIKPEAFPPCITALYEAAKKGLHLPHIARFTLTTFLINIGMPTEKIIELFRNTPDFNERLTRYQVEHIAGERGSRTRYKPPKCETLQTHGICTNPNFCGEIKHPLKQFLLNYQKSSDTSKSRPTGHGGNSI</sequence>
<evidence type="ECO:0000256" key="3">
    <source>
        <dbReference type="ARBA" id="ARBA00022515"/>
    </source>
</evidence>
<dbReference type="CDD" id="cd06560">
    <property type="entry name" value="PriL"/>
    <property type="match status" value="1"/>
</dbReference>
<dbReference type="GO" id="GO:0051539">
    <property type="term" value="F:4 iron, 4 sulfur cluster binding"/>
    <property type="evidence" value="ECO:0007669"/>
    <property type="project" value="UniProtKB-KW"/>
</dbReference>
<dbReference type="AlphaFoldDB" id="A0A7V4KBE8"/>
<keyword evidence="5" id="KW-0479">Metal-binding</keyword>
<protein>
    <submittedName>
        <fullName evidence="9">DNA primase regulatory subunit PriL</fullName>
    </submittedName>
</protein>
<dbReference type="GO" id="GO:0006269">
    <property type="term" value="P:DNA replication, synthesis of primer"/>
    <property type="evidence" value="ECO:0007669"/>
    <property type="project" value="UniProtKB-KW"/>
</dbReference>
<feature type="domain" description="DNA primase large subunit C-terminal" evidence="8">
    <location>
        <begin position="232"/>
        <end position="344"/>
    </location>
</feature>
<dbReference type="Pfam" id="PF04104">
    <property type="entry name" value="DNA_primase_lrg"/>
    <property type="match status" value="1"/>
</dbReference>
<dbReference type="GO" id="GO:1990077">
    <property type="term" value="C:primosome complex"/>
    <property type="evidence" value="ECO:0007669"/>
    <property type="project" value="UniProtKB-KW"/>
</dbReference>
<organism evidence="9">
    <name type="scientific">Fervidobacterium pennivorans</name>
    <dbReference type="NCBI Taxonomy" id="93466"/>
    <lineage>
        <taxon>Bacteria</taxon>
        <taxon>Thermotogati</taxon>
        <taxon>Thermotogota</taxon>
        <taxon>Thermotogae</taxon>
        <taxon>Thermotogales</taxon>
        <taxon>Fervidobacteriaceae</taxon>
        <taxon>Fervidobacterium</taxon>
    </lineage>
</organism>
<evidence type="ECO:0000256" key="2">
    <source>
        <dbReference type="ARBA" id="ARBA00022485"/>
    </source>
</evidence>
<evidence type="ECO:0000259" key="8">
    <source>
        <dbReference type="Pfam" id="PF04104"/>
    </source>
</evidence>
<keyword evidence="4" id="KW-0235">DNA replication</keyword>
<accession>A0A7V4KBE8</accession>